<feature type="chain" id="PRO_5012993152" evidence="2">
    <location>
        <begin position="17"/>
        <end position="424"/>
    </location>
</feature>
<name>A0A2A9P2A5_OPHUN</name>
<evidence type="ECO:0000313" key="4">
    <source>
        <dbReference type="Proteomes" id="UP000037136"/>
    </source>
</evidence>
<keyword evidence="2" id="KW-0732">Signal</keyword>
<feature type="compositionally biased region" description="Gly residues" evidence="1">
    <location>
        <begin position="207"/>
        <end position="218"/>
    </location>
</feature>
<feature type="compositionally biased region" description="Acidic residues" evidence="1">
    <location>
        <begin position="241"/>
        <end position="264"/>
    </location>
</feature>
<feature type="signal peptide" evidence="2">
    <location>
        <begin position="1"/>
        <end position="16"/>
    </location>
</feature>
<organism evidence="3 4">
    <name type="scientific">Ophiocordyceps unilateralis</name>
    <name type="common">Zombie-ant fungus</name>
    <name type="synonym">Torrubia unilateralis</name>
    <dbReference type="NCBI Taxonomy" id="268505"/>
    <lineage>
        <taxon>Eukaryota</taxon>
        <taxon>Fungi</taxon>
        <taxon>Dikarya</taxon>
        <taxon>Ascomycota</taxon>
        <taxon>Pezizomycotina</taxon>
        <taxon>Sordariomycetes</taxon>
        <taxon>Hypocreomycetidae</taxon>
        <taxon>Hypocreales</taxon>
        <taxon>Ophiocordycipitaceae</taxon>
        <taxon>Ophiocordyceps</taxon>
    </lineage>
</organism>
<sequence>MKFTHVSSLLLAVASASPVEHTDASLKAQALENARMAADAVETAENNLVGDTVNLVDNMVGEESSSSNEKRDQNSDTTLGDMLGDVMANNPDVLSRLLAGVLGGSQRQHYYEKRDGAANDQLGAVLGDLLDNEIASAFFDAALSGNGAQQMEKREESDSSKNGDNGLVGGLLQVLLGTDYASARGNDVGGGSNGLRGVSKTVGGLGKKVGGVGSGKLPGGVSAPKVPTAAPADQTTTSDDQTPEDPAAEQAESADNEEAEEAIPEMEKRDSALGLDLNSILAETLGDNLSSEQRARVNLGPLVDSLLAQDGAVNRLTEGTYGTLNAGHEGDGELERRDGALGGLLNLNLGSLLGSSRANREAYQAAQAMQAAQAGQGAQGNQQDSNKQFEEAVLVNALRSLQQATQNKQQGQGGQMVEGPAPRQ</sequence>
<protein>
    <submittedName>
        <fullName evidence="3">Uncharacterized protein</fullName>
    </submittedName>
</protein>
<dbReference type="AlphaFoldDB" id="A0A2A9P2A5"/>
<dbReference type="Proteomes" id="UP000037136">
    <property type="component" value="Unassembled WGS sequence"/>
</dbReference>
<feature type="region of interest" description="Disordered" evidence="1">
    <location>
        <begin position="403"/>
        <end position="424"/>
    </location>
</feature>
<evidence type="ECO:0000256" key="2">
    <source>
        <dbReference type="SAM" id="SignalP"/>
    </source>
</evidence>
<evidence type="ECO:0000313" key="3">
    <source>
        <dbReference type="EMBL" id="PFH55569.1"/>
    </source>
</evidence>
<gene>
    <name evidence="3" type="ORF">XA68_18026</name>
</gene>
<accession>A0A2A9P2A5</accession>
<keyword evidence="4" id="KW-1185">Reference proteome</keyword>
<feature type="region of interest" description="Disordered" evidence="1">
    <location>
        <begin position="61"/>
        <end position="80"/>
    </location>
</feature>
<dbReference type="EMBL" id="LAZP02000853">
    <property type="protein sequence ID" value="PFH55569.1"/>
    <property type="molecule type" value="Genomic_DNA"/>
</dbReference>
<dbReference type="OrthoDB" id="4927962at2759"/>
<evidence type="ECO:0000256" key="1">
    <source>
        <dbReference type="SAM" id="MobiDB-lite"/>
    </source>
</evidence>
<reference evidence="3 4" key="1">
    <citation type="journal article" date="2015" name="BMC Genomics">
        <title>Gene expression during zombie ant biting behavior reflects the complexity underlying fungal parasitic behavioral manipulation.</title>
        <authorList>
            <person name="de Bekker C."/>
            <person name="Ohm R.A."/>
            <person name="Loreto R.G."/>
            <person name="Sebastian A."/>
            <person name="Albert I."/>
            <person name="Merrow M."/>
            <person name="Brachmann A."/>
            <person name="Hughes D.P."/>
        </authorList>
    </citation>
    <scope>NUCLEOTIDE SEQUENCE [LARGE SCALE GENOMIC DNA]</scope>
    <source>
        <strain evidence="3 4">SC16a</strain>
    </source>
</reference>
<feature type="region of interest" description="Disordered" evidence="1">
    <location>
        <begin position="207"/>
        <end position="266"/>
    </location>
</feature>
<proteinExistence type="predicted"/>
<reference evidence="3 4" key="2">
    <citation type="journal article" date="2017" name="Sci. Rep.">
        <title>Ant-infecting Ophiocordyceps genomes reveal a high diversity of potential behavioral manipulation genes and a possible major role for enterotoxins.</title>
        <authorList>
            <person name="de Bekker C."/>
            <person name="Ohm R.A."/>
            <person name="Evans H.C."/>
            <person name="Brachmann A."/>
            <person name="Hughes D.P."/>
        </authorList>
    </citation>
    <scope>NUCLEOTIDE SEQUENCE [LARGE SCALE GENOMIC DNA]</scope>
    <source>
        <strain evidence="3 4">SC16a</strain>
    </source>
</reference>
<comment type="caution">
    <text evidence="3">The sequence shown here is derived from an EMBL/GenBank/DDBJ whole genome shotgun (WGS) entry which is preliminary data.</text>
</comment>